<protein>
    <submittedName>
        <fullName evidence="3">Zinc knuckle CX2CX4HX4C containing protein</fullName>
    </submittedName>
</protein>
<dbReference type="InterPro" id="IPR040256">
    <property type="entry name" value="At4g02000-like"/>
</dbReference>
<accession>A0ABQ5ESJ8</accession>
<feature type="region of interest" description="Disordered" evidence="1">
    <location>
        <begin position="386"/>
        <end position="445"/>
    </location>
</feature>
<name>A0ABQ5ESJ8_9ASTR</name>
<dbReference type="EMBL" id="BQNB010016634">
    <property type="protein sequence ID" value="GJT53983.1"/>
    <property type="molecule type" value="Genomic_DNA"/>
</dbReference>
<gene>
    <name evidence="3" type="ORF">Tco_0989037</name>
</gene>
<dbReference type="InterPro" id="IPR025558">
    <property type="entry name" value="DUF4283"/>
</dbReference>
<keyword evidence="4" id="KW-1185">Reference proteome</keyword>
<proteinExistence type="predicted"/>
<sequence length="445" mass="49651">MDKGEGEEDIISILNNFNLKMSKIADPVGKPVDHMEKTASSNVLRSCSDEIFGGATHGSQHGVINRGGNSFASVLQAKSNKKVVKIQELRNENVVEGAAVAIPFEAVEEVKSRFSNTLYGFFIGKRLAFPLVENYVKNTWAKYGLKRVQLHDDFFLFQFENKDGMDKVLEDGPWLIRTVPLILNVWSPNTDLKKAEVKKAPVWIKLHHVPIVAYSEIGLSLITTQLGKPIMLDSYTSSMCLSSWGKSTYARALIEVSAENELLDSLVIAIPIDKDNGHTLATIDVEYEWNPPRCATCKIFDHHSDICPKLVKDQPVVNDADEGFVEVKKKKHKNKNKQHKVAGLRLTKPQPQLLYRRVERGEISQKVHTDKAPIVTQAPEFIVKNSFGPLDENEGDDFHDESLKQDDVLNVSDSDVDEEFQVDRNGNVSSNRTGASTPANEVSNG</sequence>
<dbReference type="Pfam" id="PF14111">
    <property type="entry name" value="DUF4283"/>
    <property type="match status" value="1"/>
</dbReference>
<dbReference type="PANTHER" id="PTHR31286:SF99">
    <property type="entry name" value="DUF4283 DOMAIN-CONTAINING PROTEIN"/>
    <property type="match status" value="1"/>
</dbReference>
<evidence type="ECO:0000313" key="4">
    <source>
        <dbReference type="Proteomes" id="UP001151760"/>
    </source>
</evidence>
<reference evidence="3" key="1">
    <citation type="journal article" date="2022" name="Int. J. Mol. Sci.">
        <title>Draft Genome of Tanacetum Coccineum: Genomic Comparison of Closely Related Tanacetum-Family Plants.</title>
        <authorList>
            <person name="Yamashiro T."/>
            <person name="Shiraishi A."/>
            <person name="Nakayama K."/>
            <person name="Satake H."/>
        </authorList>
    </citation>
    <scope>NUCLEOTIDE SEQUENCE</scope>
</reference>
<comment type="caution">
    <text evidence="3">The sequence shown here is derived from an EMBL/GenBank/DDBJ whole genome shotgun (WGS) entry which is preliminary data.</text>
</comment>
<evidence type="ECO:0000313" key="3">
    <source>
        <dbReference type="EMBL" id="GJT53983.1"/>
    </source>
</evidence>
<dbReference type="PANTHER" id="PTHR31286">
    <property type="entry name" value="GLYCINE-RICH CELL WALL STRUCTURAL PROTEIN 1.8-LIKE"/>
    <property type="match status" value="1"/>
</dbReference>
<feature type="compositionally biased region" description="Polar residues" evidence="1">
    <location>
        <begin position="424"/>
        <end position="445"/>
    </location>
</feature>
<dbReference type="Proteomes" id="UP001151760">
    <property type="component" value="Unassembled WGS sequence"/>
</dbReference>
<organism evidence="3 4">
    <name type="scientific">Tanacetum coccineum</name>
    <dbReference type="NCBI Taxonomy" id="301880"/>
    <lineage>
        <taxon>Eukaryota</taxon>
        <taxon>Viridiplantae</taxon>
        <taxon>Streptophyta</taxon>
        <taxon>Embryophyta</taxon>
        <taxon>Tracheophyta</taxon>
        <taxon>Spermatophyta</taxon>
        <taxon>Magnoliopsida</taxon>
        <taxon>eudicotyledons</taxon>
        <taxon>Gunneridae</taxon>
        <taxon>Pentapetalae</taxon>
        <taxon>asterids</taxon>
        <taxon>campanulids</taxon>
        <taxon>Asterales</taxon>
        <taxon>Asteraceae</taxon>
        <taxon>Asteroideae</taxon>
        <taxon>Anthemideae</taxon>
        <taxon>Anthemidinae</taxon>
        <taxon>Tanacetum</taxon>
    </lineage>
</organism>
<reference evidence="3" key="2">
    <citation type="submission" date="2022-01" db="EMBL/GenBank/DDBJ databases">
        <authorList>
            <person name="Yamashiro T."/>
            <person name="Shiraishi A."/>
            <person name="Satake H."/>
            <person name="Nakayama K."/>
        </authorList>
    </citation>
    <scope>NUCLEOTIDE SEQUENCE</scope>
</reference>
<feature type="domain" description="DUF4283" evidence="2">
    <location>
        <begin position="111"/>
        <end position="192"/>
    </location>
</feature>
<evidence type="ECO:0000256" key="1">
    <source>
        <dbReference type="SAM" id="MobiDB-lite"/>
    </source>
</evidence>
<evidence type="ECO:0000259" key="2">
    <source>
        <dbReference type="Pfam" id="PF14111"/>
    </source>
</evidence>